<organism evidence="1 2">
    <name type="scientific">Dryococelus australis</name>
    <dbReference type="NCBI Taxonomy" id="614101"/>
    <lineage>
        <taxon>Eukaryota</taxon>
        <taxon>Metazoa</taxon>
        <taxon>Ecdysozoa</taxon>
        <taxon>Arthropoda</taxon>
        <taxon>Hexapoda</taxon>
        <taxon>Insecta</taxon>
        <taxon>Pterygota</taxon>
        <taxon>Neoptera</taxon>
        <taxon>Polyneoptera</taxon>
        <taxon>Phasmatodea</taxon>
        <taxon>Verophasmatodea</taxon>
        <taxon>Anareolatae</taxon>
        <taxon>Phasmatidae</taxon>
        <taxon>Eurycanthinae</taxon>
        <taxon>Dryococelus</taxon>
    </lineage>
</organism>
<evidence type="ECO:0000313" key="2">
    <source>
        <dbReference type="Proteomes" id="UP001159363"/>
    </source>
</evidence>
<keyword evidence="2" id="KW-1185">Reference proteome</keyword>
<gene>
    <name evidence="1" type="ORF">PR048_012480</name>
</gene>
<protein>
    <submittedName>
        <fullName evidence="1">Uncharacterized protein</fullName>
    </submittedName>
</protein>
<reference evidence="1 2" key="1">
    <citation type="submission" date="2023-02" db="EMBL/GenBank/DDBJ databases">
        <title>LHISI_Scaffold_Assembly.</title>
        <authorList>
            <person name="Stuart O.P."/>
            <person name="Cleave R."/>
            <person name="Magrath M.J.L."/>
            <person name="Mikheyev A.S."/>
        </authorList>
    </citation>
    <scope>NUCLEOTIDE SEQUENCE [LARGE SCALE GENOMIC DNA]</scope>
    <source>
        <strain evidence="1">Daus_M_001</strain>
        <tissue evidence="1">Leg muscle</tissue>
    </source>
</reference>
<dbReference type="EMBL" id="JARBHB010000004">
    <property type="protein sequence ID" value="KAJ8886271.1"/>
    <property type="molecule type" value="Genomic_DNA"/>
</dbReference>
<dbReference type="Proteomes" id="UP001159363">
    <property type="component" value="Chromosome X"/>
</dbReference>
<proteinExistence type="predicted"/>
<comment type="caution">
    <text evidence="1">The sequence shown here is derived from an EMBL/GenBank/DDBJ whole genome shotgun (WGS) entry which is preliminary data.</text>
</comment>
<sequence length="102" mass="11901">MSPLERRGKHVSRPNQKPIQVVSLVEDHVRSLKPRQSHYSLRQNPHATYLPETLSVKQMHAIFLDNYRIAVPYNYPVQIHAQCVMNYFKNLTLASMKMKNGN</sequence>
<evidence type="ECO:0000313" key="1">
    <source>
        <dbReference type="EMBL" id="KAJ8886271.1"/>
    </source>
</evidence>
<name>A0ABQ9HPN8_9NEOP</name>
<accession>A0ABQ9HPN8</accession>